<dbReference type="GO" id="GO:0033550">
    <property type="term" value="F:MAP kinase tyrosine phosphatase activity"/>
    <property type="evidence" value="ECO:0007669"/>
    <property type="project" value="TreeGrafter"/>
</dbReference>
<dbReference type="GO" id="GO:0005829">
    <property type="term" value="C:cytosol"/>
    <property type="evidence" value="ECO:0007669"/>
    <property type="project" value="TreeGrafter"/>
</dbReference>
<feature type="domain" description="Tyrosine-protein phosphatase" evidence="5">
    <location>
        <begin position="47"/>
        <end position="227"/>
    </location>
</feature>
<dbReference type="AlphaFoldDB" id="A0A0M8MZZ2"/>
<dbReference type="InterPro" id="IPR020422">
    <property type="entry name" value="TYR_PHOSPHATASE_DUAL_dom"/>
</dbReference>
<accession>A0A0M8MZZ2</accession>
<reference evidence="7 8" key="1">
    <citation type="submission" date="2015-07" db="EMBL/GenBank/DDBJ databases">
        <title>The genome of the fungus Escovopsis weberi, a specialized disease agent of ant agriculture.</title>
        <authorList>
            <person name="de Man T.J."/>
            <person name="Stajich J.E."/>
            <person name="Kubicek C.P."/>
            <person name="Chenthamara K."/>
            <person name="Atanasova L."/>
            <person name="Druzhinina I.S."/>
            <person name="Birnbaum S."/>
            <person name="Barribeau S.M."/>
            <person name="Teiling C."/>
            <person name="Suen G."/>
            <person name="Currie C."/>
            <person name="Gerardo N.M."/>
        </authorList>
    </citation>
    <scope>NUCLEOTIDE SEQUENCE [LARGE SCALE GENOMIC DNA]</scope>
</reference>
<keyword evidence="4" id="KW-0904">Protein phosphatase</keyword>
<dbReference type="GO" id="GO:0008330">
    <property type="term" value="F:protein tyrosine/threonine phosphatase activity"/>
    <property type="evidence" value="ECO:0007669"/>
    <property type="project" value="TreeGrafter"/>
</dbReference>
<dbReference type="Proteomes" id="UP000053831">
    <property type="component" value="Unassembled WGS sequence"/>
</dbReference>
<evidence type="ECO:0000256" key="4">
    <source>
        <dbReference type="ARBA" id="ARBA00022912"/>
    </source>
</evidence>
<evidence type="ECO:0000256" key="2">
    <source>
        <dbReference type="ARBA" id="ARBA00013064"/>
    </source>
</evidence>
<dbReference type="SUPFAM" id="SSF52799">
    <property type="entry name" value="(Phosphotyrosine protein) phosphatases II"/>
    <property type="match status" value="1"/>
</dbReference>
<evidence type="ECO:0000256" key="1">
    <source>
        <dbReference type="ARBA" id="ARBA00008601"/>
    </source>
</evidence>
<comment type="caution">
    <text evidence="7">The sequence shown here is derived from an EMBL/GenBank/DDBJ whole genome shotgun (WGS) entry which is preliminary data.</text>
</comment>
<keyword evidence="8" id="KW-1185">Reference proteome</keyword>
<dbReference type="Gene3D" id="3.90.190.10">
    <property type="entry name" value="Protein tyrosine phosphatase superfamily"/>
    <property type="match status" value="1"/>
</dbReference>
<dbReference type="PROSITE" id="PS50056">
    <property type="entry name" value="TYR_PHOSPHATASE_2"/>
    <property type="match status" value="1"/>
</dbReference>
<feature type="domain" description="Tyrosine specific protein phosphatases" evidence="6">
    <location>
        <begin position="148"/>
        <end position="199"/>
    </location>
</feature>
<dbReference type="InterPro" id="IPR029021">
    <property type="entry name" value="Prot-tyrosine_phosphatase-like"/>
</dbReference>
<dbReference type="EMBL" id="LGSR01000028">
    <property type="protein sequence ID" value="KOS17120.1"/>
    <property type="molecule type" value="Genomic_DNA"/>
</dbReference>
<keyword evidence="3" id="KW-0378">Hydrolase</keyword>
<dbReference type="Pfam" id="PF00782">
    <property type="entry name" value="DSPc"/>
    <property type="match status" value="1"/>
</dbReference>
<dbReference type="InterPro" id="IPR000387">
    <property type="entry name" value="Tyr_Pase_dom"/>
</dbReference>
<dbReference type="PROSITE" id="PS50054">
    <property type="entry name" value="TYR_PHOSPHATASE_DUAL"/>
    <property type="match status" value="1"/>
</dbReference>
<evidence type="ECO:0000256" key="3">
    <source>
        <dbReference type="ARBA" id="ARBA00022801"/>
    </source>
</evidence>
<dbReference type="SMART" id="SM00195">
    <property type="entry name" value="DSPc"/>
    <property type="match status" value="1"/>
</dbReference>
<evidence type="ECO:0000313" key="7">
    <source>
        <dbReference type="EMBL" id="KOS17120.1"/>
    </source>
</evidence>
<dbReference type="PROSITE" id="PS00383">
    <property type="entry name" value="TYR_PHOSPHATASE_1"/>
    <property type="match status" value="1"/>
</dbReference>
<evidence type="ECO:0000259" key="5">
    <source>
        <dbReference type="PROSITE" id="PS50054"/>
    </source>
</evidence>
<dbReference type="InterPro" id="IPR000340">
    <property type="entry name" value="Dual-sp_phosphatase_cat-dom"/>
</dbReference>
<gene>
    <name evidence="7" type="ORF">ESCO_006056</name>
</gene>
<dbReference type="InterPro" id="IPR016130">
    <property type="entry name" value="Tyr_Pase_AS"/>
</dbReference>
<organism evidence="7 8">
    <name type="scientific">Escovopsis weberi</name>
    <dbReference type="NCBI Taxonomy" id="150374"/>
    <lineage>
        <taxon>Eukaryota</taxon>
        <taxon>Fungi</taxon>
        <taxon>Dikarya</taxon>
        <taxon>Ascomycota</taxon>
        <taxon>Pezizomycotina</taxon>
        <taxon>Sordariomycetes</taxon>
        <taxon>Hypocreomycetidae</taxon>
        <taxon>Hypocreales</taxon>
        <taxon>Hypocreaceae</taxon>
        <taxon>Escovopsis</taxon>
    </lineage>
</organism>
<dbReference type="OrthoDB" id="426001at2759"/>
<dbReference type="GO" id="GO:0005634">
    <property type="term" value="C:nucleus"/>
    <property type="evidence" value="ECO:0007669"/>
    <property type="project" value="TreeGrafter"/>
</dbReference>
<proteinExistence type="inferred from homology"/>
<dbReference type="GO" id="GO:0017017">
    <property type="term" value="F:MAP kinase tyrosine/serine/threonine phosphatase activity"/>
    <property type="evidence" value="ECO:0007669"/>
    <property type="project" value="TreeGrafter"/>
</dbReference>
<dbReference type="CDD" id="cd14521">
    <property type="entry name" value="DSP_fungal_SDP1-like"/>
    <property type="match status" value="1"/>
</dbReference>
<dbReference type="EC" id="3.1.3.48" evidence="2"/>
<dbReference type="PANTHER" id="PTHR10159:SF519">
    <property type="entry name" value="DUAL SPECIFICITY PROTEIN PHOSPHATASE MPK3"/>
    <property type="match status" value="1"/>
</dbReference>
<evidence type="ECO:0000259" key="6">
    <source>
        <dbReference type="PROSITE" id="PS50056"/>
    </source>
</evidence>
<evidence type="ECO:0000313" key="8">
    <source>
        <dbReference type="Proteomes" id="UP000053831"/>
    </source>
</evidence>
<name>A0A0M8MZZ2_ESCWE</name>
<sequence>MKTGTHATFAEAIAEEDSPIKTQLASRAEFRVAEPGEDQKSPGYPLGPIAIYGDNVFLYSEPTASEASRFDVVINVAREVKNPFHDKRQSLVFSPVPDTAASNVSFATAFEYQPCDRFTETPTTPKASSVKIPEYIHMPWDHNTDIAPDLMHLCETIDNRTKLGKKVLVHCQQGASRSASLIIAYGLYLKPELSVNDAYYAAQAKSRWISPNMKLMYSLQDFHKDLL</sequence>
<dbReference type="PANTHER" id="PTHR10159">
    <property type="entry name" value="DUAL SPECIFICITY PROTEIN PHOSPHATASE"/>
    <property type="match status" value="1"/>
</dbReference>
<dbReference type="STRING" id="150374.A0A0M8MZZ2"/>
<protein>
    <recommendedName>
        <fullName evidence="2">protein-tyrosine-phosphatase</fullName>
        <ecNumber evidence="2">3.1.3.48</ecNumber>
    </recommendedName>
</protein>
<comment type="similarity">
    <text evidence="1">Belongs to the protein-tyrosine phosphatase family. Non-receptor class dual specificity subfamily.</text>
</comment>
<dbReference type="GO" id="GO:0043409">
    <property type="term" value="P:negative regulation of MAPK cascade"/>
    <property type="evidence" value="ECO:0007669"/>
    <property type="project" value="TreeGrafter"/>
</dbReference>